<evidence type="ECO:0000256" key="2">
    <source>
        <dbReference type="SAM" id="SignalP"/>
    </source>
</evidence>
<keyword evidence="2" id="KW-0732">Signal</keyword>
<protein>
    <recommendedName>
        <fullName evidence="4">DUF4794 domain-containing protein</fullName>
    </recommendedName>
</protein>
<proteinExistence type="predicted"/>
<feature type="chain" id="PRO_5008582097" description="DUF4794 domain-containing protein" evidence="2">
    <location>
        <begin position="19"/>
        <end position="350"/>
    </location>
</feature>
<gene>
    <name evidence="3" type="ORF">g.971</name>
</gene>
<name>A0A1B6EGF5_9HEMI</name>
<feature type="compositionally biased region" description="Polar residues" evidence="1">
    <location>
        <begin position="321"/>
        <end position="331"/>
    </location>
</feature>
<evidence type="ECO:0000313" key="3">
    <source>
        <dbReference type="EMBL" id="JAS37008.1"/>
    </source>
</evidence>
<feature type="region of interest" description="Disordered" evidence="1">
    <location>
        <begin position="160"/>
        <end position="206"/>
    </location>
</feature>
<feature type="compositionally biased region" description="Basic and acidic residues" evidence="1">
    <location>
        <begin position="188"/>
        <end position="206"/>
    </location>
</feature>
<accession>A0A1B6EGF5</accession>
<feature type="compositionally biased region" description="Basic and acidic residues" evidence="1">
    <location>
        <begin position="333"/>
        <end position="350"/>
    </location>
</feature>
<organism evidence="3">
    <name type="scientific">Clastoptera arizonana</name>
    <name type="common">Arizona spittle bug</name>
    <dbReference type="NCBI Taxonomy" id="38151"/>
    <lineage>
        <taxon>Eukaryota</taxon>
        <taxon>Metazoa</taxon>
        <taxon>Ecdysozoa</taxon>
        <taxon>Arthropoda</taxon>
        <taxon>Hexapoda</taxon>
        <taxon>Insecta</taxon>
        <taxon>Pterygota</taxon>
        <taxon>Neoptera</taxon>
        <taxon>Paraneoptera</taxon>
        <taxon>Hemiptera</taxon>
        <taxon>Auchenorrhyncha</taxon>
        <taxon>Cercopoidea</taxon>
        <taxon>Clastopteridae</taxon>
        <taxon>Clastoptera</taxon>
    </lineage>
</organism>
<feature type="signal peptide" evidence="2">
    <location>
        <begin position="1"/>
        <end position="18"/>
    </location>
</feature>
<evidence type="ECO:0000256" key="1">
    <source>
        <dbReference type="SAM" id="MobiDB-lite"/>
    </source>
</evidence>
<reference evidence="3" key="1">
    <citation type="submission" date="2015-12" db="EMBL/GenBank/DDBJ databases">
        <title>De novo transcriptome assembly of four potential Pierce s Disease insect vectors from Arizona vineyards.</title>
        <authorList>
            <person name="Tassone E.E."/>
        </authorList>
    </citation>
    <scope>NUCLEOTIDE SEQUENCE</scope>
</reference>
<dbReference type="EMBL" id="GEDC01000290">
    <property type="protein sequence ID" value="JAS37008.1"/>
    <property type="molecule type" value="Transcribed_RNA"/>
</dbReference>
<dbReference type="AlphaFoldDB" id="A0A1B6EGF5"/>
<feature type="region of interest" description="Disordered" evidence="1">
    <location>
        <begin position="299"/>
        <end position="350"/>
    </location>
</feature>
<sequence length="350" mass="37825">MLHQGLCLLLLGVVACYSLPTEHLRAQRQLFSPEFPFVPAVAGPQRFAVPPAPFQEPYYYPAVAGAYNVPQVKYGFPQIQYGVLPAAPAAAAPSGIRYAPALVATNGQQQVIFTPPGPNSLLPSSVVVYRPSTKEEGGASEEGYIQSFLNFVNHYVWPQPAPAEEGTSGAESPAESEKPEKVQAANTAEKEDKKGEKQNEKKEDAVVVEKATPQRYVVLSEPQFFGRYGGIPQTIRQPQVLPAVNKGAVSSYLLFRNFGGAPGEGQREDYAQGPVEGEFDASQNTPGRAALSYQKLLAQANQREDDSGVVVEAASKDAKEPQQTADNSTVDSESEKVDADEETGKRRQQN</sequence>
<evidence type="ECO:0008006" key="4">
    <source>
        <dbReference type="Google" id="ProtNLM"/>
    </source>
</evidence>